<dbReference type="PANTHER" id="PTHR12151:SF25">
    <property type="entry name" value="LINALOOL DEHYDRATASE_ISOMERASE DOMAIN-CONTAINING PROTEIN"/>
    <property type="match status" value="1"/>
</dbReference>
<dbReference type="AlphaFoldDB" id="A0A511XBU9"/>
<dbReference type="PANTHER" id="PTHR12151">
    <property type="entry name" value="ELECTRON TRANSPORT PROTIN SCO1/SENC FAMILY MEMBER"/>
    <property type="match status" value="1"/>
</dbReference>
<dbReference type="CDD" id="cd02968">
    <property type="entry name" value="SCO"/>
    <property type="match status" value="1"/>
</dbReference>
<dbReference type="SUPFAM" id="SSF52833">
    <property type="entry name" value="Thioredoxin-like"/>
    <property type="match status" value="1"/>
</dbReference>
<keyword evidence="5" id="KW-0812">Transmembrane</keyword>
<name>A0A511XBU9_9PROT</name>
<dbReference type="Proteomes" id="UP000321635">
    <property type="component" value="Unassembled WGS sequence"/>
</dbReference>
<dbReference type="InterPro" id="IPR036249">
    <property type="entry name" value="Thioredoxin-like_sf"/>
</dbReference>
<comment type="similarity">
    <text evidence="1">Belongs to the SCO1/2 family.</text>
</comment>
<keyword evidence="5" id="KW-1133">Transmembrane helix</keyword>
<evidence type="ECO:0000256" key="2">
    <source>
        <dbReference type="ARBA" id="ARBA00023008"/>
    </source>
</evidence>
<feature type="binding site" evidence="3">
    <location>
        <position position="182"/>
    </location>
    <ligand>
        <name>Cu cation</name>
        <dbReference type="ChEBI" id="CHEBI:23378"/>
    </ligand>
</feature>
<dbReference type="EMBL" id="BJYF01000018">
    <property type="protein sequence ID" value="GEN60453.1"/>
    <property type="molecule type" value="Genomic_DNA"/>
</dbReference>
<feature type="binding site" evidence="3">
    <location>
        <position position="90"/>
    </location>
    <ligand>
        <name>Cu cation</name>
        <dbReference type="ChEBI" id="CHEBI:23378"/>
    </ligand>
</feature>
<proteinExistence type="inferred from homology"/>
<reference evidence="6 7" key="1">
    <citation type="submission" date="2019-07" db="EMBL/GenBank/DDBJ databases">
        <title>Whole genome shotgun sequence of Acetobacter nitrogenifigens NBRC 105050.</title>
        <authorList>
            <person name="Hosoyama A."/>
            <person name="Uohara A."/>
            <person name="Ohji S."/>
            <person name="Ichikawa N."/>
        </authorList>
    </citation>
    <scope>NUCLEOTIDE SEQUENCE [LARGE SCALE GENOMIC DNA]</scope>
    <source>
        <strain evidence="6 7">NBRC 105050</strain>
    </source>
</reference>
<dbReference type="STRING" id="1120919.GCA_000429165_02424"/>
<sequence length="222" mass="23831">MTRPASGRPGTRSADKSSPLTLKRRWPSVAVVAFIAALFLGAAGLRLMLAHRTPDTVGGPYALVDMNGRAVTQDTFHGRQTLIYFGYTHCIDVCPLTLATVTQALDSLGPVGAAITPLFVTVDPERDTPAVVKSYVSTFSPDIIGLTGRSGDIDRMLHEFHVMANRRTPRSGEKPGAYLMDHSSVLYLMDGDNRLVGVLPVDASAERLAAQLTQLTASRKPG</sequence>
<keyword evidence="3" id="KW-0479">Metal-binding</keyword>
<organism evidence="6 7">
    <name type="scientific">Acetobacter nitrogenifigens DSM 23921 = NBRC 105050</name>
    <dbReference type="NCBI Taxonomy" id="1120919"/>
    <lineage>
        <taxon>Bacteria</taxon>
        <taxon>Pseudomonadati</taxon>
        <taxon>Pseudomonadota</taxon>
        <taxon>Alphaproteobacteria</taxon>
        <taxon>Acetobacterales</taxon>
        <taxon>Acetobacteraceae</taxon>
        <taxon>Acetobacter</taxon>
    </lineage>
</organism>
<evidence type="ECO:0000256" key="3">
    <source>
        <dbReference type="PIRSR" id="PIRSR603782-1"/>
    </source>
</evidence>
<keyword evidence="4" id="KW-1015">Disulfide bond</keyword>
<dbReference type="RefSeq" id="WP_026398107.1">
    <property type="nucleotide sequence ID" value="NZ_AUBI01000009.1"/>
</dbReference>
<evidence type="ECO:0000256" key="5">
    <source>
        <dbReference type="SAM" id="Phobius"/>
    </source>
</evidence>
<evidence type="ECO:0000313" key="7">
    <source>
        <dbReference type="Proteomes" id="UP000321635"/>
    </source>
</evidence>
<keyword evidence="5" id="KW-0472">Membrane</keyword>
<dbReference type="InterPro" id="IPR003782">
    <property type="entry name" value="SCO1/SenC"/>
</dbReference>
<dbReference type="Pfam" id="PF02630">
    <property type="entry name" value="SCO1-SenC"/>
    <property type="match status" value="1"/>
</dbReference>
<evidence type="ECO:0000313" key="6">
    <source>
        <dbReference type="EMBL" id="GEN60453.1"/>
    </source>
</evidence>
<dbReference type="Gene3D" id="3.40.30.10">
    <property type="entry name" value="Glutaredoxin"/>
    <property type="match status" value="1"/>
</dbReference>
<accession>A0A511XBU9</accession>
<evidence type="ECO:0000256" key="1">
    <source>
        <dbReference type="ARBA" id="ARBA00010996"/>
    </source>
</evidence>
<feature type="transmembrane region" description="Helical" evidence="5">
    <location>
        <begin position="26"/>
        <end position="45"/>
    </location>
</feature>
<comment type="caution">
    <text evidence="6">The sequence shown here is derived from an EMBL/GenBank/DDBJ whole genome shotgun (WGS) entry which is preliminary data.</text>
</comment>
<evidence type="ECO:0008006" key="8">
    <source>
        <dbReference type="Google" id="ProtNLM"/>
    </source>
</evidence>
<dbReference type="GO" id="GO:0046872">
    <property type="term" value="F:metal ion binding"/>
    <property type="evidence" value="ECO:0007669"/>
    <property type="project" value="UniProtKB-KW"/>
</dbReference>
<feature type="binding site" evidence="3">
    <location>
        <position position="94"/>
    </location>
    <ligand>
        <name>Cu cation</name>
        <dbReference type="ChEBI" id="CHEBI:23378"/>
    </ligand>
</feature>
<keyword evidence="7" id="KW-1185">Reference proteome</keyword>
<dbReference type="FunFam" id="3.40.30.10:FF:000013">
    <property type="entry name" value="Blast:Protein SCO1 homolog, mitochondrial"/>
    <property type="match status" value="1"/>
</dbReference>
<keyword evidence="2 3" id="KW-0186">Copper</keyword>
<dbReference type="OrthoDB" id="9790194at2"/>
<evidence type="ECO:0000256" key="4">
    <source>
        <dbReference type="PIRSR" id="PIRSR603782-2"/>
    </source>
</evidence>
<gene>
    <name evidence="6" type="ORF">ANI02nite_23370</name>
</gene>
<feature type="disulfide bond" description="Redox-active" evidence="4">
    <location>
        <begin position="90"/>
        <end position="94"/>
    </location>
</feature>
<protein>
    <recommendedName>
        <fullName evidence="8">Electron transporter SenC</fullName>
    </recommendedName>
</protein>